<feature type="domain" description="Filamentous haemagglutinin FhaB/tRNA nuclease CdiA-like TPS" evidence="2">
    <location>
        <begin position="33"/>
        <end position="144"/>
    </location>
</feature>
<accession>K9XUA2</accession>
<dbReference type="HOGENOM" id="CLU_001325_0_0_3"/>
<dbReference type="InterPro" id="IPR012334">
    <property type="entry name" value="Pectin_lyas_fold"/>
</dbReference>
<dbReference type="InterPro" id="IPR008638">
    <property type="entry name" value="FhaB/CdiA-like_TPS"/>
</dbReference>
<gene>
    <name evidence="3" type="ordered locus">Sta7437_2106</name>
</gene>
<keyword evidence="4" id="KW-1185">Reference proteome</keyword>
<sequence length="960" mass="99664">MNKAFSSLFQVSFFSCCLLIANNPVTAQSISSDGTLPTPTEITPTATGVEINGGTTRGGNLFHSFKDFSVPTGSEAFFNNASDVVNILNRVTGGNISSIDGLLRASGSANLFLINPAGIVFGEGASLDIGGSFYGSTADSILFPDGVEFSATDTQAEPILTINAPIGLGFRNEPGDIVNRSNFGLTETVLDETVNPALAGVEFTILNSVGLEVNPGKTIALIGGNVFLENAGGITAPGGRVELGGLSEAGTITINNDGSLTFPDVIARANVSLTGQSRVNVAADGGGFINVNARNLSLLEQSELYAGIAEDSGFPTAQAGDITINATDSVQLVGSGGIVDSNPYLLQFNDYDTAIRNLVGLRPGLESDRNLDRNPKANSTAIGNAGSIFINTNLLQISARAGVIAKTYGQGNTGNIKVQANEIQLNGGDFLNQVIKGIGNAGNIDIETSSLSAQNLAFIISNTSGKGNAGNVTIKADEQVYFDGSNDTNFGITQLNVQVQEEAEGNGGNIQIDTGNFVLKGGARIFADTAGKGNAGNVVINADNQVTLEGVGERKSEIFSTVSNSAQGNAGDIIINTQTLDINNGSIFSYTAGNGNAGNIKINATEQFSLDGSNDPDNQITQLNVQVQESAKGNGGNIEIDTDNLSLTGNSLILGDTVGDGNAGNILINANNQVALEEKSEIVINVGKSSQGNSGNLEINTNFLSLNDAKLLAETTSDSSGNIILNIDENLTIQNNSLISARALNNADGGNINIDTDFIVAFPNQNNDIIADAQQGSGGKITINAQSVFGIEERPLNPITNDINASSALGAQFDGIVEIITPDVDPFQETSETPENIVEPDQVVAGVCDATQTAQDILAGRTNSFVVKGKGGIPPTPVEPIPAENLVINGQSVVPNAQVQGRREVDEKALQEQYPPIMTSQGAIYPARGIVKNPDGTVILTRYPTDNTQRVPNNSSNCGV</sequence>
<proteinExistence type="predicted"/>
<dbReference type="SUPFAM" id="SSF51126">
    <property type="entry name" value="Pectin lyase-like"/>
    <property type="match status" value="3"/>
</dbReference>
<dbReference type="OrthoDB" id="450498at2"/>
<feature type="chain" id="PRO_5003938158" evidence="1">
    <location>
        <begin position="28"/>
        <end position="960"/>
    </location>
</feature>
<dbReference type="PROSITE" id="PS51257">
    <property type="entry name" value="PROKAR_LIPOPROTEIN"/>
    <property type="match status" value="1"/>
</dbReference>
<evidence type="ECO:0000256" key="1">
    <source>
        <dbReference type="SAM" id="SignalP"/>
    </source>
</evidence>
<dbReference type="Gene3D" id="2.160.20.10">
    <property type="entry name" value="Single-stranded right-handed beta-helix, Pectin lyase-like"/>
    <property type="match status" value="3"/>
</dbReference>
<reference evidence="4" key="1">
    <citation type="journal article" date="2013" name="Proc. Natl. Acad. Sci. U.S.A.">
        <title>Improving the coverage of the cyanobacterial phylum using diversity-driven genome sequencing.</title>
        <authorList>
            <person name="Shih P.M."/>
            <person name="Wu D."/>
            <person name="Latifi A."/>
            <person name="Axen S.D."/>
            <person name="Fewer D.P."/>
            <person name="Talla E."/>
            <person name="Calteau A."/>
            <person name="Cai F."/>
            <person name="Tandeau de Marsac N."/>
            <person name="Rippka R."/>
            <person name="Herdman M."/>
            <person name="Sivonen K."/>
            <person name="Coursin T."/>
            <person name="Laurent T."/>
            <person name="Goodwin L."/>
            <person name="Nolan M."/>
            <person name="Davenport K.W."/>
            <person name="Han C.S."/>
            <person name="Rubin E.M."/>
            <person name="Eisen J.A."/>
            <person name="Woyke T."/>
            <person name="Gugger M."/>
            <person name="Kerfeld C.A."/>
        </authorList>
    </citation>
    <scope>NUCLEOTIDE SEQUENCE [LARGE SCALE GENOMIC DNA]</scope>
    <source>
        <strain evidence="4">ATCC 29371 / PCC 7437</strain>
    </source>
</reference>
<dbReference type="PATRIC" id="fig|111780.3.peg.2198"/>
<name>K9XUA2_STAC7</name>
<organism evidence="3 4">
    <name type="scientific">Stanieria cyanosphaera (strain ATCC 29371 / PCC 7437)</name>
    <dbReference type="NCBI Taxonomy" id="111780"/>
    <lineage>
        <taxon>Bacteria</taxon>
        <taxon>Bacillati</taxon>
        <taxon>Cyanobacteriota</taxon>
        <taxon>Cyanophyceae</taxon>
        <taxon>Pleurocapsales</taxon>
        <taxon>Dermocarpellaceae</taxon>
        <taxon>Stanieria</taxon>
    </lineage>
</organism>
<evidence type="ECO:0000313" key="3">
    <source>
        <dbReference type="EMBL" id="AFZ35656.1"/>
    </source>
</evidence>
<dbReference type="Pfam" id="PF05860">
    <property type="entry name" value="TPS"/>
    <property type="match status" value="1"/>
</dbReference>
<dbReference type="EMBL" id="CP003653">
    <property type="protein sequence ID" value="AFZ35656.1"/>
    <property type="molecule type" value="Genomic_DNA"/>
</dbReference>
<dbReference type="NCBIfam" id="TIGR01901">
    <property type="entry name" value="adhes_NPXG"/>
    <property type="match status" value="1"/>
</dbReference>
<keyword evidence="1" id="KW-0732">Signal</keyword>
<dbReference type="STRING" id="111780.Sta7437_2106"/>
<dbReference type="KEGG" id="scs:Sta7437_2106"/>
<dbReference type="RefSeq" id="WP_015193324.1">
    <property type="nucleotide sequence ID" value="NC_019748.1"/>
</dbReference>
<evidence type="ECO:0000259" key="2">
    <source>
        <dbReference type="SMART" id="SM00912"/>
    </source>
</evidence>
<protein>
    <submittedName>
        <fullName evidence="3">Filamentous hemagglutinin family outer membrane protein</fullName>
    </submittedName>
</protein>
<dbReference type="InterPro" id="IPR011050">
    <property type="entry name" value="Pectin_lyase_fold/virulence"/>
</dbReference>
<dbReference type="SMART" id="SM00912">
    <property type="entry name" value="Haemagg_act"/>
    <property type="match status" value="1"/>
</dbReference>
<dbReference type="eggNOG" id="COG3210">
    <property type="taxonomic scope" value="Bacteria"/>
</dbReference>
<evidence type="ECO:0000313" key="4">
    <source>
        <dbReference type="Proteomes" id="UP000010473"/>
    </source>
</evidence>
<feature type="signal peptide" evidence="1">
    <location>
        <begin position="1"/>
        <end position="27"/>
    </location>
</feature>
<dbReference type="AlphaFoldDB" id="K9XUA2"/>
<dbReference type="Proteomes" id="UP000010473">
    <property type="component" value="Chromosome"/>
</dbReference>